<feature type="transmembrane region" description="Helical" evidence="6">
    <location>
        <begin position="332"/>
        <end position="352"/>
    </location>
</feature>
<dbReference type="GO" id="GO:0035435">
    <property type="term" value="P:phosphate ion transmembrane transport"/>
    <property type="evidence" value="ECO:0007669"/>
    <property type="project" value="TreeGrafter"/>
</dbReference>
<keyword evidence="2 6" id="KW-0813">Transport</keyword>
<dbReference type="Proteomes" id="UP000317893">
    <property type="component" value="Unassembled WGS sequence"/>
</dbReference>
<keyword evidence="5 6" id="KW-0472">Membrane</keyword>
<dbReference type="Pfam" id="PF01384">
    <property type="entry name" value="PHO4"/>
    <property type="match status" value="1"/>
</dbReference>
<accession>A0A542DY90</accession>
<evidence type="ECO:0000256" key="1">
    <source>
        <dbReference type="ARBA" id="ARBA00004141"/>
    </source>
</evidence>
<organism evidence="7 8">
    <name type="scientific">Lapillicoccus jejuensis</name>
    <dbReference type="NCBI Taxonomy" id="402171"/>
    <lineage>
        <taxon>Bacteria</taxon>
        <taxon>Bacillati</taxon>
        <taxon>Actinomycetota</taxon>
        <taxon>Actinomycetes</taxon>
        <taxon>Micrococcales</taxon>
        <taxon>Intrasporangiaceae</taxon>
        <taxon>Lapillicoccus</taxon>
    </lineage>
</organism>
<feature type="transmembrane region" description="Helical" evidence="6">
    <location>
        <begin position="94"/>
        <end position="119"/>
    </location>
</feature>
<comment type="caution">
    <text evidence="7">The sequence shown here is derived from an EMBL/GenBank/DDBJ whole genome shotgun (WGS) entry which is preliminary data.</text>
</comment>
<dbReference type="PANTHER" id="PTHR11101:SF54">
    <property type="entry name" value="LOW-AFFINITY INORGANIC PHOSPHATE TRANSPORTER-RELATED"/>
    <property type="match status" value="1"/>
</dbReference>
<keyword evidence="3 6" id="KW-0812">Transmembrane</keyword>
<comment type="subcellular location">
    <subcellularLocation>
        <location evidence="1 6">Membrane</location>
        <topology evidence="1 6">Multi-pass membrane protein</topology>
    </subcellularLocation>
</comment>
<evidence type="ECO:0000313" key="7">
    <source>
        <dbReference type="EMBL" id="TQJ07894.1"/>
    </source>
</evidence>
<dbReference type="GO" id="GO:0005315">
    <property type="term" value="F:phosphate transmembrane transporter activity"/>
    <property type="evidence" value="ECO:0007669"/>
    <property type="project" value="InterPro"/>
</dbReference>
<keyword evidence="4 6" id="KW-1133">Transmembrane helix</keyword>
<evidence type="ECO:0000313" key="8">
    <source>
        <dbReference type="Proteomes" id="UP000317893"/>
    </source>
</evidence>
<feature type="transmembrane region" description="Helical" evidence="6">
    <location>
        <begin position="126"/>
        <end position="148"/>
    </location>
</feature>
<name>A0A542DY90_9MICO</name>
<evidence type="ECO:0000256" key="3">
    <source>
        <dbReference type="ARBA" id="ARBA00022692"/>
    </source>
</evidence>
<sequence length="409" mass="41794">MEYVTTATVILALVVVTALAFDFTNGFHDTGNAMATSIATGALKPKVAVALSGVLNLVGAFLSVEVALTVTNAVINIQDKSGLPKAEFTADGGYALLLIVLCGLVGGIVWNLLTWLLGLPSSSSHALFGGLIGAAIAALGFSGVHWVGTGNKLDGVVGKVILPALVSPVIAGLVAAVGTWLVFQATKGVAQRFTDNGFRWGQIGSASLVSLAHGTNDAQKTMGVITLALIGTGHWSDTKNIPFWVKAACALAIALGTYIGGWRVIRTLGKGLVEISPPQGMAAEASSAAVILASSHLGFALSTTHVATGSILGTGVGKRGAEVRWGVAGRMVAAWLITLPAAAVVGAVMWWVGHAIGGLAGALVVFVILVGMAGYMYARSRKQPVHAGNVNDEWSAPAEAEVRVKEMAA</sequence>
<feature type="transmembrane region" description="Helical" evidence="6">
    <location>
        <begin position="285"/>
        <end position="312"/>
    </location>
</feature>
<dbReference type="RefSeq" id="WP_170185566.1">
    <property type="nucleotide sequence ID" value="NZ_BAAAPR010000013.1"/>
</dbReference>
<evidence type="ECO:0000256" key="5">
    <source>
        <dbReference type="ARBA" id="ARBA00023136"/>
    </source>
</evidence>
<dbReference type="AlphaFoldDB" id="A0A542DY90"/>
<dbReference type="EMBL" id="VFMN01000001">
    <property type="protein sequence ID" value="TQJ07894.1"/>
    <property type="molecule type" value="Genomic_DNA"/>
</dbReference>
<keyword evidence="6" id="KW-0592">Phosphate transport</keyword>
<feature type="transmembrane region" description="Helical" evidence="6">
    <location>
        <begin position="358"/>
        <end position="378"/>
    </location>
</feature>
<feature type="transmembrane region" description="Helical" evidence="6">
    <location>
        <begin position="243"/>
        <end position="265"/>
    </location>
</feature>
<proteinExistence type="inferred from homology"/>
<evidence type="ECO:0000256" key="2">
    <source>
        <dbReference type="ARBA" id="ARBA00022448"/>
    </source>
</evidence>
<dbReference type="InterPro" id="IPR001204">
    <property type="entry name" value="Phos_transporter"/>
</dbReference>
<reference evidence="7 8" key="1">
    <citation type="submission" date="2019-06" db="EMBL/GenBank/DDBJ databases">
        <title>Sequencing the genomes of 1000 actinobacteria strains.</title>
        <authorList>
            <person name="Klenk H.-P."/>
        </authorList>
    </citation>
    <scope>NUCLEOTIDE SEQUENCE [LARGE SCALE GENOMIC DNA]</scope>
    <source>
        <strain evidence="7 8">DSM 18607</strain>
    </source>
</reference>
<feature type="transmembrane region" description="Helical" evidence="6">
    <location>
        <begin position="160"/>
        <end position="183"/>
    </location>
</feature>
<protein>
    <recommendedName>
        <fullName evidence="6">Phosphate transporter</fullName>
    </recommendedName>
</protein>
<evidence type="ECO:0000256" key="4">
    <source>
        <dbReference type="ARBA" id="ARBA00022989"/>
    </source>
</evidence>
<comment type="similarity">
    <text evidence="6">Belongs to the inorganic phosphate transporter (PiT) (TC 2.A.20) family.</text>
</comment>
<keyword evidence="8" id="KW-1185">Reference proteome</keyword>
<evidence type="ECO:0000256" key="6">
    <source>
        <dbReference type="RuleBase" id="RU363058"/>
    </source>
</evidence>
<dbReference type="GO" id="GO:0016020">
    <property type="term" value="C:membrane"/>
    <property type="evidence" value="ECO:0007669"/>
    <property type="project" value="UniProtKB-SubCell"/>
</dbReference>
<dbReference type="PANTHER" id="PTHR11101">
    <property type="entry name" value="PHOSPHATE TRANSPORTER"/>
    <property type="match status" value="1"/>
</dbReference>
<gene>
    <name evidence="7" type="ORF">FB458_0965</name>
</gene>